<accession>A0A1Y4LBY1</accession>
<proteinExistence type="predicted"/>
<keyword evidence="1" id="KW-1133">Transmembrane helix</keyword>
<organism evidence="2 3">
    <name type="scientific">Butyricicoccus pullicaecorum</name>
    <dbReference type="NCBI Taxonomy" id="501571"/>
    <lineage>
        <taxon>Bacteria</taxon>
        <taxon>Bacillati</taxon>
        <taxon>Bacillota</taxon>
        <taxon>Clostridia</taxon>
        <taxon>Eubacteriales</taxon>
        <taxon>Butyricicoccaceae</taxon>
        <taxon>Butyricicoccus</taxon>
    </lineage>
</organism>
<keyword evidence="1" id="KW-0472">Membrane</keyword>
<dbReference type="PROSITE" id="PS51257">
    <property type="entry name" value="PROKAR_LIPOPROTEIN"/>
    <property type="match status" value="1"/>
</dbReference>
<keyword evidence="1" id="KW-0812">Transmembrane</keyword>
<evidence type="ECO:0000256" key="1">
    <source>
        <dbReference type="SAM" id="Phobius"/>
    </source>
</evidence>
<evidence type="ECO:0008006" key="4">
    <source>
        <dbReference type="Google" id="ProtNLM"/>
    </source>
</evidence>
<dbReference type="InterPro" id="IPR010718">
    <property type="entry name" value="DUF1294"/>
</dbReference>
<comment type="caution">
    <text evidence="2">The sequence shown here is derived from an EMBL/GenBank/DDBJ whole genome shotgun (WGS) entry which is preliminary data.</text>
</comment>
<sequence length="100" mass="11491">MHPIVKILLCYLAAVNLLGACAVFLDKWKAKHGRRRIRERTLFLYCWLGGCPLTYAAMKLCRHKTLHRSFMWGIPAIFILQIAIIFGILYLLYSKGGLPL</sequence>
<dbReference type="Pfam" id="PF06961">
    <property type="entry name" value="DUF1294"/>
    <property type="match status" value="1"/>
</dbReference>
<feature type="transmembrane region" description="Helical" evidence="1">
    <location>
        <begin position="6"/>
        <end position="25"/>
    </location>
</feature>
<feature type="transmembrane region" description="Helical" evidence="1">
    <location>
        <begin position="41"/>
        <end position="58"/>
    </location>
</feature>
<dbReference type="EMBL" id="NFKK01000006">
    <property type="protein sequence ID" value="OUP52999.1"/>
    <property type="molecule type" value="Genomic_DNA"/>
</dbReference>
<evidence type="ECO:0000313" key="3">
    <source>
        <dbReference type="Proteomes" id="UP000195897"/>
    </source>
</evidence>
<reference evidence="3" key="1">
    <citation type="submission" date="2017-04" db="EMBL/GenBank/DDBJ databases">
        <title>Function of individual gut microbiota members based on whole genome sequencing of pure cultures obtained from chicken caecum.</title>
        <authorList>
            <person name="Medvecky M."/>
            <person name="Cejkova D."/>
            <person name="Polansky O."/>
            <person name="Karasova D."/>
            <person name="Kubasova T."/>
            <person name="Cizek A."/>
            <person name="Rychlik I."/>
        </authorList>
    </citation>
    <scope>NUCLEOTIDE SEQUENCE [LARGE SCALE GENOMIC DNA]</scope>
    <source>
        <strain evidence="3">An180</strain>
    </source>
</reference>
<feature type="transmembrane region" description="Helical" evidence="1">
    <location>
        <begin position="70"/>
        <end position="93"/>
    </location>
</feature>
<dbReference type="Proteomes" id="UP000195897">
    <property type="component" value="Unassembled WGS sequence"/>
</dbReference>
<name>A0A1Y4LBY1_9FIRM</name>
<gene>
    <name evidence="2" type="ORF">B5F17_07115</name>
</gene>
<dbReference type="RefSeq" id="WP_087372367.1">
    <property type="nucleotide sequence ID" value="NZ_NFKK01000006.1"/>
</dbReference>
<protein>
    <recommendedName>
        <fullName evidence="4">DUF1294 domain-containing protein</fullName>
    </recommendedName>
</protein>
<evidence type="ECO:0000313" key="2">
    <source>
        <dbReference type="EMBL" id="OUP52999.1"/>
    </source>
</evidence>
<dbReference type="AlphaFoldDB" id="A0A1Y4LBY1"/>